<dbReference type="Gene3D" id="2.60.40.10">
    <property type="entry name" value="Immunoglobulins"/>
    <property type="match status" value="1"/>
</dbReference>
<evidence type="ECO:0000313" key="3">
    <source>
        <dbReference type="Proteomes" id="UP001148018"/>
    </source>
</evidence>
<dbReference type="PROSITE" id="PS50835">
    <property type="entry name" value="IG_LIKE"/>
    <property type="match status" value="1"/>
</dbReference>
<feature type="domain" description="Ig-like" evidence="1">
    <location>
        <begin position="98"/>
        <end position="143"/>
    </location>
</feature>
<proteinExistence type="predicted"/>
<protein>
    <recommendedName>
        <fullName evidence="1">Ig-like domain-containing protein</fullName>
    </recommendedName>
</protein>
<evidence type="ECO:0000313" key="2">
    <source>
        <dbReference type="EMBL" id="KAJ3613104.1"/>
    </source>
</evidence>
<dbReference type="InterPro" id="IPR036179">
    <property type="entry name" value="Ig-like_dom_sf"/>
</dbReference>
<sequence>MGVSVCGLEDEGEMKPRVRVLRVRFAGVQVNLRCNPPHTVDVSWYHFNYTLGEYRIVQPGPTLSFYATVKDSGKYICSHEPRKSRSRNNINLTVVDLPTSERLTGLRVVATPSHPVVMEGQAVMLHCHASTFPPAVNWSWCRSTVDLVSLPCTTDAVPGRDLVVSRPEQSGSDGLPHAENQGDYMNCTRTNLAYEDLEPNSGCNDVYSSLS</sequence>
<keyword evidence="3" id="KW-1185">Reference proteome</keyword>
<reference evidence="2" key="1">
    <citation type="submission" date="2022-07" db="EMBL/GenBank/DDBJ databases">
        <title>Chromosome-level genome of Muraenolepis orangiensis.</title>
        <authorList>
            <person name="Kim J."/>
        </authorList>
    </citation>
    <scope>NUCLEOTIDE SEQUENCE</scope>
    <source>
        <strain evidence="2">KU_S4_2022</strain>
        <tissue evidence="2">Muscle</tissue>
    </source>
</reference>
<dbReference type="OrthoDB" id="8959865at2759"/>
<accession>A0A9Q0IVZ2</accession>
<dbReference type="EMBL" id="JANIIK010000035">
    <property type="protein sequence ID" value="KAJ3613104.1"/>
    <property type="molecule type" value="Genomic_DNA"/>
</dbReference>
<evidence type="ECO:0000259" key="1">
    <source>
        <dbReference type="PROSITE" id="PS50835"/>
    </source>
</evidence>
<organism evidence="2 3">
    <name type="scientific">Muraenolepis orangiensis</name>
    <name type="common">Patagonian moray cod</name>
    <dbReference type="NCBI Taxonomy" id="630683"/>
    <lineage>
        <taxon>Eukaryota</taxon>
        <taxon>Metazoa</taxon>
        <taxon>Chordata</taxon>
        <taxon>Craniata</taxon>
        <taxon>Vertebrata</taxon>
        <taxon>Euteleostomi</taxon>
        <taxon>Actinopterygii</taxon>
        <taxon>Neopterygii</taxon>
        <taxon>Teleostei</taxon>
        <taxon>Neoteleostei</taxon>
        <taxon>Acanthomorphata</taxon>
        <taxon>Zeiogadaria</taxon>
        <taxon>Gadariae</taxon>
        <taxon>Gadiformes</taxon>
        <taxon>Muraenolepidoidei</taxon>
        <taxon>Muraenolepididae</taxon>
        <taxon>Muraenolepis</taxon>
    </lineage>
</organism>
<comment type="caution">
    <text evidence="2">The sequence shown here is derived from an EMBL/GenBank/DDBJ whole genome shotgun (WGS) entry which is preliminary data.</text>
</comment>
<name>A0A9Q0IVZ2_9TELE</name>
<gene>
    <name evidence="2" type="ORF">NHX12_019358</name>
</gene>
<dbReference type="SUPFAM" id="SSF48726">
    <property type="entry name" value="Immunoglobulin"/>
    <property type="match status" value="2"/>
</dbReference>
<dbReference type="InterPro" id="IPR007110">
    <property type="entry name" value="Ig-like_dom"/>
</dbReference>
<dbReference type="Proteomes" id="UP001148018">
    <property type="component" value="Unassembled WGS sequence"/>
</dbReference>
<dbReference type="InterPro" id="IPR013783">
    <property type="entry name" value="Ig-like_fold"/>
</dbReference>
<dbReference type="AlphaFoldDB" id="A0A9Q0IVZ2"/>